<sequence>MAGRLHIWNKQTSNKILQLATGSRCLQSQCIQRQLGKIDTIPSSFSELGEGKSGQVTSGDHNSTCGSGKLVCLSGEQSLNDASSVKCPIRKYESSIRDKHAEGEALFRSIVKEVELDYRAFNNITCIVCQEIWRKRRAGLHLLNDYMKETNFNEQEIQAGRVDGNLAIALSLREEKGRTKMIQDAMKMKTHVGVTLSLFSEIRDVIQSPMIQAIVKRLYLDKQSQAKYDKI</sequence>
<dbReference type="Proteomes" id="UP000324800">
    <property type="component" value="Unassembled WGS sequence"/>
</dbReference>
<dbReference type="EMBL" id="SNRW01015265">
    <property type="protein sequence ID" value="KAA6370560.1"/>
    <property type="molecule type" value="Genomic_DNA"/>
</dbReference>
<dbReference type="AlphaFoldDB" id="A0A5J4UKH4"/>
<gene>
    <name evidence="1" type="ORF">EZS28_033913</name>
</gene>
<reference evidence="1 2" key="1">
    <citation type="submission" date="2019-03" db="EMBL/GenBank/DDBJ databases">
        <title>Single cell metagenomics reveals metabolic interactions within the superorganism composed of flagellate Streblomastix strix and complex community of Bacteroidetes bacteria on its surface.</title>
        <authorList>
            <person name="Treitli S.C."/>
            <person name="Kolisko M."/>
            <person name="Husnik F."/>
            <person name="Keeling P."/>
            <person name="Hampl V."/>
        </authorList>
    </citation>
    <scope>NUCLEOTIDE SEQUENCE [LARGE SCALE GENOMIC DNA]</scope>
    <source>
        <strain evidence="1">ST1C</strain>
    </source>
</reference>
<evidence type="ECO:0000313" key="2">
    <source>
        <dbReference type="Proteomes" id="UP000324800"/>
    </source>
</evidence>
<evidence type="ECO:0000313" key="1">
    <source>
        <dbReference type="EMBL" id="KAA6370560.1"/>
    </source>
</evidence>
<comment type="caution">
    <text evidence="1">The sequence shown here is derived from an EMBL/GenBank/DDBJ whole genome shotgun (WGS) entry which is preliminary data.</text>
</comment>
<name>A0A5J4UKH4_9EUKA</name>
<proteinExistence type="predicted"/>
<organism evidence="1 2">
    <name type="scientific">Streblomastix strix</name>
    <dbReference type="NCBI Taxonomy" id="222440"/>
    <lineage>
        <taxon>Eukaryota</taxon>
        <taxon>Metamonada</taxon>
        <taxon>Preaxostyla</taxon>
        <taxon>Oxymonadida</taxon>
        <taxon>Streblomastigidae</taxon>
        <taxon>Streblomastix</taxon>
    </lineage>
</organism>
<accession>A0A5J4UKH4</accession>
<protein>
    <submittedName>
        <fullName evidence="1">Uncharacterized protein</fullName>
    </submittedName>
</protein>